<evidence type="ECO:0000256" key="2">
    <source>
        <dbReference type="ARBA" id="ARBA00022559"/>
    </source>
</evidence>
<keyword evidence="2" id="KW-0575">Peroxidase</keyword>
<feature type="compositionally biased region" description="Basic and acidic residues" evidence="7">
    <location>
        <begin position="1268"/>
        <end position="1291"/>
    </location>
</feature>
<dbReference type="GO" id="GO:0004601">
    <property type="term" value="F:peroxidase activity"/>
    <property type="evidence" value="ECO:0007669"/>
    <property type="project" value="UniProtKB-KW"/>
</dbReference>
<protein>
    <recommendedName>
        <fullName evidence="10">Cytochrome P450</fullName>
    </recommendedName>
</protein>
<organism evidence="9">
    <name type="scientific">marine sediment metagenome</name>
    <dbReference type="NCBI Taxonomy" id="412755"/>
    <lineage>
        <taxon>unclassified sequences</taxon>
        <taxon>metagenomes</taxon>
        <taxon>ecological metagenomes</taxon>
    </lineage>
</organism>
<evidence type="ECO:0000256" key="7">
    <source>
        <dbReference type="SAM" id="MobiDB-lite"/>
    </source>
</evidence>
<evidence type="ECO:0000256" key="4">
    <source>
        <dbReference type="ARBA" id="ARBA00022723"/>
    </source>
</evidence>
<keyword evidence="8" id="KW-0812">Transmembrane</keyword>
<evidence type="ECO:0008006" key="10">
    <source>
        <dbReference type="Google" id="ProtNLM"/>
    </source>
</evidence>
<comment type="cofactor">
    <cofactor evidence="1">
        <name>heme b</name>
        <dbReference type="ChEBI" id="CHEBI:60344"/>
    </cofactor>
</comment>
<evidence type="ECO:0000256" key="1">
    <source>
        <dbReference type="ARBA" id="ARBA00001970"/>
    </source>
</evidence>
<dbReference type="PROSITE" id="PS51404">
    <property type="entry name" value="DYP_PEROXIDASE"/>
    <property type="match status" value="1"/>
</dbReference>
<evidence type="ECO:0000256" key="3">
    <source>
        <dbReference type="ARBA" id="ARBA00022617"/>
    </source>
</evidence>
<keyword evidence="8" id="KW-0472">Membrane</keyword>
<dbReference type="GO" id="GO:0016705">
    <property type="term" value="F:oxidoreductase activity, acting on paired donors, with incorporation or reduction of molecular oxygen"/>
    <property type="evidence" value="ECO:0007669"/>
    <property type="project" value="InterPro"/>
</dbReference>
<dbReference type="SUPFAM" id="SSF48264">
    <property type="entry name" value="Cytochrome P450"/>
    <property type="match status" value="1"/>
</dbReference>
<feature type="transmembrane region" description="Helical" evidence="8">
    <location>
        <begin position="686"/>
        <end position="709"/>
    </location>
</feature>
<evidence type="ECO:0000256" key="5">
    <source>
        <dbReference type="ARBA" id="ARBA00023002"/>
    </source>
</evidence>
<dbReference type="Gene3D" id="1.10.630.10">
    <property type="entry name" value="Cytochrome P450"/>
    <property type="match status" value="1"/>
</dbReference>
<dbReference type="InterPro" id="IPR017972">
    <property type="entry name" value="Cyt_P450_CS"/>
</dbReference>
<dbReference type="InterPro" id="IPR001128">
    <property type="entry name" value="Cyt_P450"/>
</dbReference>
<keyword evidence="8" id="KW-1133">Transmembrane helix</keyword>
<dbReference type="GO" id="GO:0004497">
    <property type="term" value="F:monooxygenase activity"/>
    <property type="evidence" value="ECO:0007669"/>
    <property type="project" value="InterPro"/>
</dbReference>
<dbReference type="PANTHER" id="PTHR30521">
    <property type="entry name" value="DEFERROCHELATASE/PEROXIDASE"/>
    <property type="match status" value="1"/>
</dbReference>
<dbReference type="InterPro" id="IPR006314">
    <property type="entry name" value="Dyp_peroxidase"/>
</dbReference>
<dbReference type="EMBL" id="LAZR01000068">
    <property type="protein sequence ID" value="KKN95909.1"/>
    <property type="molecule type" value="Genomic_DNA"/>
</dbReference>
<dbReference type="GO" id="GO:0005829">
    <property type="term" value="C:cytosol"/>
    <property type="evidence" value="ECO:0007669"/>
    <property type="project" value="TreeGrafter"/>
</dbReference>
<feature type="transmembrane region" description="Helical" evidence="8">
    <location>
        <begin position="715"/>
        <end position="737"/>
    </location>
</feature>
<name>A0A0F9UVZ4_9ZZZZ</name>
<reference evidence="9" key="1">
    <citation type="journal article" date="2015" name="Nature">
        <title>Complex archaea that bridge the gap between prokaryotes and eukaryotes.</title>
        <authorList>
            <person name="Spang A."/>
            <person name="Saw J.H."/>
            <person name="Jorgensen S.L."/>
            <person name="Zaremba-Niedzwiedzka K."/>
            <person name="Martijn J."/>
            <person name="Lind A.E."/>
            <person name="van Eijk R."/>
            <person name="Schleper C."/>
            <person name="Guy L."/>
            <person name="Ettema T.J."/>
        </authorList>
    </citation>
    <scope>NUCLEOTIDE SEQUENCE</scope>
</reference>
<dbReference type="SUPFAM" id="SSF54909">
    <property type="entry name" value="Dimeric alpha+beta barrel"/>
    <property type="match status" value="1"/>
</dbReference>
<comment type="caution">
    <text evidence="9">The sequence shown here is derived from an EMBL/GenBank/DDBJ whole genome shotgun (WGS) entry which is preliminary data.</text>
</comment>
<gene>
    <name evidence="9" type="ORF">LCGC14_0174080</name>
</gene>
<accession>A0A0F9UVZ4</accession>
<sequence>MTKYADNFAGIRQAQADERAHPSDLGTRHFSLDALNGSWFAQLRSRITQALLKHGGLRLMQRIGPVVRLGPYYFVTRHAEIVAALHRPDVFGVPFGPEMEEMAGPPVFALGDDGGTHAAQMAILRGPWAAIDPVTHVRPVVRCVTEALLEDSGGQIDMARDVFMRVTAEACLKTFGIAAPSAENFAAFSAACSSLIFADPTGTPAVRRQAMIGAKRICDLLDISINAYANLSDNERKASAHAGFLQGLMDEVAQQGPDGAVWTQSDKDTVRVILFGVITGFVPTTALAAGKILDQMRRKPDQFHHAMRCAARAEAAPDDAQARTALRDMLFEIARFNPSLFPGQFRLRKDGVHTQGLPDALRRIKPGAPVILATAVGLHDPRVVKHPNRFAPGEGFLGKDGQVLPDLSFGLGMHHCLGHDMAHEIITEAFQVILSRPGIAFLPERPKFYGPYLGRLRMRFDMVEGHQAQSTIVSPLPLKQGVDIDALRAALKGLLDEGSDLKQGLDTTGIVHFASLNLVNLGAETRLDARPTHLLAEFNTDGTQRDALARLAQMIDTPCTVLLPYLEGARGGFVAALRAHLLHPDTKPWGTIGVSFNGTEHMPVRQIEAEKELYEWAEPLVRQLSQEGTTDPVAVMTEIRQEMRKDSARAALLYRPSHRYPRFSRHKDFPFSGFIAKYAGLGLKPLAAFAVMALLLPVGLVAFGVVTLLQAADVYVSLWMVPLLLALTATGIALAWLRRVETDETPDNRYAPHDHVAAVQQMEDLPGYAQNHITSVSALKPGMLRRLTTALAFHIIKYMKILWFRPGFVTDFATIHYARWYCPKGSQKLIFQGNYDGSWESYLEDFITKVHRGQTMAWNNCAGFPRSRWFFLDGAQDGDKFKRWVRRQQVQTQFWYSRFPQLTTGMIRTNALVRDGLARALTHDECRAWANLFYTAPRPADAIETDQVQTLLFNGLGRHPLMTARVIRFDTAQGGKRFIGQLLQDARNAEVPGAPWDARLSFGDAYPDYPAHFIALSSAGLSQLGFPDTPYEGRGTLPHAFASGMTARARVLGDAGTPADPARWRWSDGSAHALLLSYARDADEQKETDVTVTVMAGHFGVTVQNTVRADVQRRGLAHSDGFGTRDGISQPIMRHTQAFAKGKAARDDVVGAGEFILGYPDSRGYLPLAITVPADTPAAAGLSSIQNPVTDLVPQFGRSELGDQRDFGRGGSFLAVRQILHNDKALQTFVSDKASVLEARHVPQKGVADAIREDVSFDIKTGGIGQGPDDKDIVTSDRRDSDVDGDMDQRPYGEVPMNPRTRQIWIEQWITAKIIGRWADGSSLARNPSVSRSVRNRARYHSLVRRYVGLRIKAITAAQGRRPSTDAELDALHRFFALTRTRSGTGRLGVDAPFGMDDTIWTAQGWTLFNDALSELEREVGPLGIPQDLLKPVRPDNDFRHGEDDPLGLYCPIGSHIRRANPRESFRPGHEITLEINNRHRLLRRGRTYSSTFEAPQDSGLVDAGWIRHDSKVEPAVYSEEGTFFMCFNANIERQFEFVQQTWLNADGFHGGRHGPDPLITPKQQGDEFVIPGSEESLALDMCPMTGGGDTDAPVDFTRTVAGGYFFMPSKQALRYLTQL</sequence>
<evidence type="ECO:0000313" key="9">
    <source>
        <dbReference type="EMBL" id="KKN95909.1"/>
    </source>
</evidence>
<keyword evidence="5" id="KW-0560">Oxidoreductase</keyword>
<dbReference type="InterPro" id="IPR036396">
    <property type="entry name" value="Cyt_P450_sf"/>
</dbReference>
<dbReference type="GO" id="GO:0005506">
    <property type="term" value="F:iron ion binding"/>
    <property type="evidence" value="ECO:0007669"/>
    <property type="project" value="InterPro"/>
</dbReference>
<dbReference type="PROSITE" id="PS00086">
    <property type="entry name" value="CYTOCHROME_P450"/>
    <property type="match status" value="1"/>
</dbReference>
<proteinExistence type="predicted"/>
<dbReference type="Pfam" id="PF00067">
    <property type="entry name" value="p450"/>
    <property type="match status" value="1"/>
</dbReference>
<dbReference type="CDD" id="cd20612">
    <property type="entry name" value="CYP_LDS-like_C"/>
    <property type="match status" value="1"/>
</dbReference>
<keyword evidence="4" id="KW-0479">Metal-binding</keyword>
<keyword evidence="3" id="KW-0349">Heme</keyword>
<dbReference type="PANTHER" id="PTHR30521:SF4">
    <property type="entry name" value="DEFERROCHELATASE"/>
    <property type="match status" value="1"/>
</dbReference>
<dbReference type="InterPro" id="IPR011008">
    <property type="entry name" value="Dimeric_a/b-barrel"/>
</dbReference>
<feature type="region of interest" description="Disordered" evidence="7">
    <location>
        <begin position="1259"/>
        <end position="1296"/>
    </location>
</feature>
<evidence type="ECO:0000256" key="8">
    <source>
        <dbReference type="SAM" id="Phobius"/>
    </source>
</evidence>
<keyword evidence="6" id="KW-0408">Iron</keyword>
<evidence type="ECO:0000256" key="6">
    <source>
        <dbReference type="ARBA" id="ARBA00023004"/>
    </source>
</evidence>
<dbReference type="GO" id="GO:0020037">
    <property type="term" value="F:heme binding"/>
    <property type="evidence" value="ECO:0007669"/>
    <property type="project" value="InterPro"/>
</dbReference>